<keyword evidence="5" id="KW-0805">Transcription regulation</keyword>
<evidence type="ECO:0000256" key="7">
    <source>
        <dbReference type="ARBA" id="ARBA00023163"/>
    </source>
</evidence>
<dbReference type="InterPro" id="IPR027417">
    <property type="entry name" value="P-loop_NTPase"/>
</dbReference>
<feature type="modified residue" description="4-aspartylphosphate" evidence="8">
    <location>
        <position position="54"/>
    </location>
</feature>
<dbReference type="InterPro" id="IPR002078">
    <property type="entry name" value="Sigma_54_int"/>
</dbReference>
<sequence length="449" mass="51570">MDKIRILVIDDEILIRTALQGILTSHGFEVRVCETGLKALTLLAKEFFDVVLLDLKLPDYDGLELLKEIKALTPDTGVIIITAYAEVKSAVQAIKDGAFDYLAKPFQEEELLIALEKFFKFKRLERELELLKERIPAEKLTVELIGESKIIKELKQKIEIIARSDVPALIYGESGTGKELVADLIHKLSSRRDGPYIKINCTAIPDTLFEAELFGFDKGAFTGATESKKGKLELANGGTILLDEIGDLPLNIQPKLLRVLETNSFYPLGSKREVKVNTRYLFTTNRDLKKLVEEGKFRDDLYYRLNVIPLKIPPLRERKEDIPSLIRYFLNYFAQKHGRPIPQISQEAYMFFLSYDYPGNVRELKHLIERAILLSQNNLITLHDLPEELLPKNREIHPAHDYKRCRALLEREIILQTLKECKGKKSEAARRLGISRKTLWQKLKNFESH</sequence>
<dbReference type="FunFam" id="3.40.50.2300:FF:000018">
    <property type="entry name" value="DNA-binding transcriptional regulator NtrC"/>
    <property type="match status" value="1"/>
</dbReference>
<organism evidence="11 12">
    <name type="scientific">Caldimicrobium thiodismutans</name>
    <dbReference type="NCBI Taxonomy" id="1653476"/>
    <lineage>
        <taxon>Bacteria</taxon>
        <taxon>Pseudomonadati</taxon>
        <taxon>Thermodesulfobacteriota</taxon>
        <taxon>Thermodesulfobacteria</taxon>
        <taxon>Thermodesulfobacteriales</taxon>
        <taxon>Thermodesulfobacteriaceae</taxon>
        <taxon>Caldimicrobium</taxon>
    </lineage>
</organism>
<dbReference type="InterPro" id="IPR058031">
    <property type="entry name" value="AAA_lid_NorR"/>
</dbReference>
<dbReference type="InterPro" id="IPR025944">
    <property type="entry name" value="Sigma_54_int_dom_CS"/>
</dbReference>
<feature type="domain" description="Sigma-54 factor interaction" evidence="9">
    <location>
        <begin position="144"/>
        <end position="373"/>
    </location>
</feature>
<dbReference type="AlphaFoldDB" id="A0A0U4N3J5"/>
<dbReference type="PROSITE" id="PS50045">
    <property type="entry name" value="SIGMA54_INTERACT_4"/>
    <property type="match status" value="1"/>
</dbReference>
<dbReference type="CDD" id="cd00009">
    <property type="entry name" value="AAA"/>
    <property type="match status" value="1"/>
</dbReference>
<evidence type="ECO:0000256" key="3">
    <source>
        <dbReference type="ARBA" id="ARBA00022840"/>
    </source>
</evidence>
<dbReference type="Gene3D" id="3.40.50.2300">
    <property type="match status" value="1"/>
</dbReference>
<dbReference type="Pfam" id="PF00072">
    <property type="entry name" value="Response_reg"/>
    <property type="match status" value="1"/>
</dbReference>
<evidence type="ECO:0000256" key="6">
    <source>
        <dbReference type="ARBA" id="ARBA00023125"/>
    </source>
</evidence>
<proteinExistence type="predicted"/>
<protein>
    <submittedName>
        <fullName evidence="11">Chemotaxis protein CheY</fullName>
    </submittedName>
</protein>
<dbReference type="InterPro" id="IPR001789">
    <property type="entry name" value="Sig_transdc_resp-reg_receiver"/>
</dbReference>
<dbReference type="PATRIC" id="fig|1653476.3.peg.1555"/>
<gene>
    <name evidence="11" type="ORF">THC_1497</name>
</gene>
<evidence type="ECO:0000259" key="9">
    <source>
        <dbReference type="PROSITE" id="PS50045"/>
    </source>
</evidence>
<dbReference type="GO" id="GO:0043565">
    <property type="term" value="F:sequence-specific DNA binding"/>
    <property type="evidence" value="ECO:0007669"/>
    <property type="project" value="InterPro"/>
</dbReference>
<dbReference type="Pfam" id="PF00158">
    <property type="entry name" value="Sigma54_activat"/>
    <property type="match status" value="1"/>
</dbReference>
<keyword evidence="4" id="KW-0902">Two-component regulatory system</keyword>
<accession>A0A0U4N3J5</accession>
<dbReference type="InterPro" id="IPR011006">
    <property type="entry name" value="CheY-like_superfamily"/>
</dbReference>
<dbReference type="Gene3D" id="1.10.8.60">
    <property type="match status" value="1"/>
</dbReference>
<dbReference type="InterPro" id="IPR025943">
    <property type="entry name" value="Sigma_54_int_dom_ATP-bd_2"/>
</dbReference>
<dbReference type="SUPFAM" id="SSF52172">
    <property type="entry name" value="CheY-like"/>
    <property type="match status" value="1"/>
</dbReference>
<dbReference type="SUPFAM" id="SSF52540">
    <property type="entry name" value="P-loop containing nucleoside triphosphate hydrolases"/>
    <property type="match status" value="1"/>
</dbReference>
<reference evidence="12" key="2">
    <citation type="journal article" date="2016" name="Int. J. Syst. Evol. Microbiol.">
        <title>Caldimicrobium thiodismutans sp. nov., a sulfur-disproportionating bacterium isolated from a hot spring.</title>
        <authorList>
            <person name="Kojima H."/>
            <person name="Umezawa K."/>
            <person name="Fukui M."/>
        </authorList>
    </citation>
    <scope>NUCLEOTIDE SEQUENCE [LARGE SCALE GENOMIC DNA]</scope>
    <source>
        <strain evidence="12">TF1</strain>
    </source>
</reference>
<dbReference type="KEGG" id="cthi:THC_1497"/>
<dbReference type="RefSeq" id="WP_068515551.1">
    <property type="nucleotide sequence ID" value="NZ_AP014945.1"/>
</dbReference>
<feature type="domain" description="Response regulatory" evidence="10">
    <location>
        <begin position="5"/>
        <end position="119"/>
    </location>
</feature>
<dbReference type="PRINTS" id="PR01590">
    <property type="entry name" value="HTHFIS"/>
</dbReference>
<dbReference type="Pfam" id="PF25601">
    <property type="entry name" value="AAA_lid_14"/>
    <property type="match status" value="1"/>
</dbReference>
<dbReference type="GO" id="GO:0005524">
    <property type="term" value="F:ATP binding"/>
    <property type="evidence" value="ECO:0007669"/>
    <property type="project" value="UniProtKB-KW"/>
</dbReference>
<keyword evidence="3" id="KW-0067">ATP-binding</keyword>
<keyword evidence="1 8" id="KW-0597">Phosphoprotein</keyword>
<dbReference type="Gene3D" id="1.10.10.60">
    <property type="entry name" value="Homeodomain-like"/>
    <property type="match status" value="1"/>
</dbReference>
<evidence type="ECO:0000313" key="12">
    <source>
        <dbReference type="Proteomes" id="UP000068196"/>
    </source>
</evidence>
<evidence type="ECO:0000256" key="8">
    <source>
        <dbReference type="PROSITE-ProRule" id="PRU00169"/>
    </source>
</evidence>
<keyword evidence="7" id="KW-0804">Transcription</keyword>
<dbReference type="InterPro" id="IPR002197">
    <property type="entry name" value="HTH_Fis"/>
</dbReference>
<evidence type="ECO:0000256" key="2">
    <source>
        <dbReference type="ARBA" id="ARBA00022741"/>
    </source>
</evidence>
<dbReference type="OrthoDB" id="9802354at2"/>
<dbReference type="PANTHER" id="PTHR32071">
    <property type="entry name" value="TRANSCRIPTIONAL REGULATORY PROTEIN"/>
    <property type="match status" value="1"/>
</dbReference>
<evidence type="ECO:0000256" key="4">
    <source>
        <dbReference type="ARBA" id="ARBA00023012"/>
    </source>
</evidence>
<dbReference type="Gene3D" id="3.40.50.300">
    <property type="entry name" value="P-loop containing nucleotide triphosphate hydrolases"/>
    <property type="match status" value="1"/>
</dbReference>
<dbReference type="STRING" id="1653476.THC_1497"/>
<dbReference type="GO" id="GO:0000160">
    <property type="term" value="P:phosphorelay signal transduction system"/>
    <property type="evidence" value="ECO:0007669"/>
    <property type="project" value="UniProtKB-KW"/>
</dbReference>
<dbReference type="Pfam" id="PF02954">
    <property type="entry name" value="HTH_8"/>
    <property type="match status" value="1"/>
</dbReference>
<reference evidence="11 12" key="1">
    <citation type="journal article" date="2016" name="Int. J. Syst. Evol. Microbiol.">
        <title>Caldimicrobium thiodismutans sp. nov., a sulfur-disproportionating bacterium isolated from a hot spring, and emended description of the genus Caldimicrobium.</title>
        <authorList>
            <person name="Kojima H."/>
            <person name="Umezawa K."/>
            <person name="Fukui M."/>
        </authorList>
    </citation>
    <scope>NUCLEOTIDE SEQUENCE [LARGE SCALE GENOMIC DNA]</scope>
    <source>
        <strain evidence="11 12">TF1</strain>
    </source>
</reference>
<evidence type="ECO:0000259" key="10">
    <source>
        <dbReference type="PROSITE" id="PS50110"/>
    </source>
</evidence>
<dbReference type="EMBL" id="AP014945">
    <property type="protein sequence ID" value="BAU23862.1"/>
    <property type="molecule type" value="Genomic_DNA"/>
</dbReference>
<dbReference type="PROSITE" id="PS00688">
    <property type="entry name" value="SIGMA54_INTERACT_3"/>
    <property type="match status" value="1"/>
</dbReference>
<dbReference type="InterPro" id="IPR009057">
    <property type="entry name" value="Homeodomain-like_sf"/>
</dbReference>
<evidence type="ECO:0000256" key="5">
    <source>
        <dbReference type="ARBA" id="ARBA00023015"/>
    </source>
</evidence>
<dbReference type="SMART" id="SM00382">
    <property type="entry name" value="AAA"/>
    <property type="match status" value="1"/>
</dbReference>
<dbReference type="InterPro" id="IPR003593">
    <property type="entry name" value="AAA+_ATPase"/>
</dbReference>
<dbReference type="FunFam" id="3.40.50.300:FF:000006">
    <property type="entry name" value="DNA-binding transcriptional regulator NtrC"/>
    <property type="match status" value="1"/>
</dbReference>
<dbReference type="GO" id="GO:0006355">
    <property type="term" value="P:regulation of DNA-templated transcription"/>
    <property type="evidence" value="ECO:0007669"/>
    <property type="project" value="InterPro"/>
</dbReference>
<dbReference type="SUPFAM" id="SSF46689">
    <property type="entry name" value="Homeodomain-like"/>
    <property type="match status" value="1"/>
</dbReference>
<dbReference type="SMART" id="SM00448">
    <property type="entry name" value="REC"/>
    <property type="match status" value="1"/>
</dbReference>
<dbReference type="Proteomes" id="UP000068196">
    <property type="component" value="Chromosome"/>
</dbReference>
<dbReference type="PROSITE" id="PS50110">
    <property type="entry name" value="RESPONSE_REGULATORY"/>
    <property type="match status" value="1"/>
</dbReference>
<dbReference type="PROSITE" id="PS00676">
    <property type="entry name" value="SIGMA54_INTERACT_2"/>
    <property type="match status" value="1"/>
</dbReference>
<keyword evidence="12" id="KW-1185">Reference proteome</keyword>
<name>A0A0U4N3J5_9BACT</name>
<keyword evidence="6" id="KW-0238">DNA-binding</keyword>
<dbReference type="PANTHER" id="PTHR32071:SF57">
    <property type="entry name" value="C4-DICARBOXYLATE TRANSPORT TRANSCRIPTIONAL REGULATORY PROTEIN DCTD"/>
    <property type="match status" value="1"/>
</dbReference>
<evidence type="ECO:0000313" key="11">
    <source>
        <dbReference type="EMBL" id="BAU23862.1"/>
    </source>
</evidence>
<keyword evidence="2" id="KW-0547">Nucleotide-binding</keyword>
<evidence type="ECO:0000256" key="1">
    <source>
        <dbReference type="ARBA" id="ARBA00022553"/>
    </source>
</evidence>